<evidence type="ECO:0000259" key="7">
    <source>
        <dbReference type="Pfam" id="PF17917"/>
    </source>
</evidence>
<dbReference type="GO" id="GO:0004519">
    <property type="term" value="F:endonuclease activity"/>
    <property type="evidence" value="ECO:0007669"/>
    <property type="project" value="UniProtKB-KW"/>
</dbReference>
<dbReference type="AlphaFoldDB" id="A0A9Q3BWV4"/>
<evidence type="ECO:0000256" key="5">
    <source>
        <dbReference type="ARBA" id="ARBA00022801"/>
    </source>
</evidence>
<keyword evidence="4" id="KW-0255">Endonuclease</keyword>
<gene>
    <name evidence="8" type="ORF">O181_013684</name>
</gene>
<feature type="domain" description="Reverse transcriptase RNase H-like" evidence="7">
    <location>
        <begin position="5"/>
        <end position="110"/>
    </location>
</feature>
<evidence type="ECO:0000313" key="9">
    <source>
        <dbReference type="Proteomes" id="UP000765509"/>
    </source>
</evidence>
<evidence type="ECO:0000256" key="2">
    <source>
        <dbReference type="ARBA" id="ARBA00022695"/>
    </source>
</evidence>
<keyword evidence="3" id="KW-0540">Nuclease</keyword>
<evidence type="ECO:0000256" key="4">
    <source>
        <dbReference type="ARBA" id="ARBA00022759"/>
    </source>
</evidence>
<keyword evidence="6" id="KW-0695">RNA-directed DNA polymerase</keyword>
<dbReference type="Pfam" id="PF17917">
    <property type="entry name" value="RT_RNaseH"/>
    <property type="match status" value="1"/>
</dbReference>
<keyword evidence="1" id="KW-0808">Transferase</keyword>
<accession>A0A9Q3BWV4</accession>
<dbReference type="GO" id="GO:0003964">
    <property type="term" value="F:RNA-directed DNA polymerase activity"/>
    <property type="evidence" value="ECO:0007669"/>
    <property type="project" value="UniProtKB-KW"/>
</dbReference>
<protein>
    <recommendedName>
        <fullName evidence="7">Reverse transcriptase RNase H-like domain-containing protein</fullName>
    </recommendedName>
</protein>
<evidence type="ECO:0000256" key="1">
    <source>
        <dbReference type="ARBA" id="ARBA00022679"/>
    </source>
</evidence>
<keyword evidence="9" id="KW-1185">Reference proteome</keyword>
<comment type="caution">
    <text evidence="8">The sequence shown here is derived from an EMBL/GenBank/DDBJ whole genome shotgun (WGS) entry which is preliminary data.</text>
</comment>
<dbReference type="InterPro" id="IPR041373">
    <property type="entry name" value="RT_RNaseH"/>
</dbReference>
<evidence type="ECO:0000256" key="3">
    <source>
        <dbReference type="ARBA" id="ARBA00022722"/>
    </source>
</evidence>
<dbReference type="EMBL" id="AVOT02003597">
    <property type="protein sequence ID" value="MBW0473969.1"/>
    <property type="molecule type" value="Genomic_DNA"/>
</dbReference>
<evidence type="ECO:0000256" key="6">
    <source>
        <dbReference type="ARBA" id="ARBA00022918"/>
    </source>
</evidence>
<sequence length="244" mass="27747">MPDWNIPLKLYIDECGDGLGSSLHQVQIIDDKPTEVSVCYISGQIKPTEAIYGSSQIECLFLVRALEKLYYYVDGSFFQVIADCTALKSLLNMEILNRNMWSWQISIQEYRGNMTIVHKVGNIFKNADGLSRGELANTPDNTAHVPLGAEPQIPIQGINITNIGTEFFEEVGQSYKPEKNCHILTSLLNKDCKDKSLFYSLDEVWNNPHLEGRFHVFDGIIFHRTKHYCVMTLCSRLLISTILH</sequence>
<dbReference type="Proteomes" id="UP000765509">
    <property type="component" value="Unassembled WGS sequence"/>
</dbReference>
<keyword evidence="2" id="KW-0548">Nucleotidyltransferase</keyword>
<dbReference type="InterPro" id="IPR043502">
    <property type="entry name" value="DNA/RNA_pol_sf"/>
</dbReference>
<name>A0A9Q3BWV4_9BASI</name>
<organism evidence="8 9">
    <name type="scientific">Austropuccinia psidii MF-1</name>
    <dbReference type="NCBI Taxonomy" id="1389203"/>
    <lineage>
        <taxon>Eukaryota</taxon>
        <taxon>Fungi</taxon>
        <taxon>Dikarya</taxon>
        <taxon>Basidiomycota</taxon>
        <taxon>Pucciniomycotina</taxon>
        <taxon>Pucciniomycetes</taxon>
        <taxon>Pucciniales</taxon>
        <taxon>Sphaerophragmiaceae</taxon>
        <taxon>Austropuccinia</taxon>
    </lineage>
</organism>
<keyword evidence="5" id="KW-0378">Hydrolase</keyword>
<evidence type="ECO:0000313" key="8">
    <source>
        <dbReference type="EMBL" id="MBW0473969.1"/>
    </source>
</evidence>
<dbReference type="GO" id="GO:0016787">
    <property type="term" value="F:hydrolase activity"/>
    <property type="evidence" value="ECO:0007669"/>
    <property type="project" value="UniProtKB-KW"/>
</dbReference>
<proteinExistence type="predicted"/>
<dbReference type="SUPFAM" id="SSF56672">
    <property type="entry name" value="DNA/RNA polymerases"/>
    <property type="match status" value="1"/>
</dbReference>
<reference evidence="8" key="1">
    <citation type="submission" date="2021-03" db="EMBL/GenBank/DDBJ databases">
        <title>Draft genome sequence of rust myrtle Austropuccinia psidii MF-1, a brazilian biotype.</title>
        <authorList>
            <person name="Quecine M.C."/>
            <person name="Pachon D.M.R."/>
            <person name="Bonatelli M.L."/>
            <person name="Correr F.H."/>
            <person name="Franceschini L.M."/>
            <person name="Leite T.F."/>
            <person name="Margarido G.R.A."/>
            <person name="Almeida C.A."/>
            <person name="Ferrarezi J.A."/>
            <person name="Labate C.A."/>
        </authorList>
    </citation>
    <scope>NUCLEOTIDE SEQUENCE</scope>
    <source>
        <strain evidence="8">MF-1</strain>
    </source>
</reference>